<proteinExistence type="predicted"/>
<feature type="transmembrane region" description="Helical" evidence="2">
    <location>
        <begin position="54"/>
        <end position="75"/>
    </location>
</feature>
<evidence type="ECO:0000313" key="4">
    <source>
        <dbReference type="Proteomes" id="UP000467700"/>
    </source>
</evidence>
<reference evidence="3 4" key="1">
    <citation type="submission" date="2020-01" db="EMBL/GenBank/DDBJ databases">
        <authorList>
            <person name="Gupta K D."/>
        </authorList>
    </citation>
    <scope>NUCLEOTIDE SEQUENCE [LARGE SCALE GENOMIC DNA]</scope>
</reference>
<accession>A0A8S0WVG9</accession>
<evidence type="ECO:0000313" key="3">
    <source>
        <dbReference type="EMBL" id="CAA7266746.1"/>
    </source>
</evidence>
<dbReference type="OrthoDB" id="3064298at2759"/>
<dbReference type="Proteomes" id="UP000467700">
    <property type="component" value="Unassembled WGS sequence"/>
</dbReference>
<dbReference type="EMBL" id="CACVBS010000056">
    <property type="protein sequence ID" value="CAA7266746.1"/>
    <property type="molecule type" value="Genomic_DNA"/>
</dbReference>
<keyword evidence="2" id="KW-0812">Transmembrane</keyword>
<gene>
    <name evidence="3" type="ORF">AAE3_LOCUS8972</name>
</gene>
<dbReference type="Gene3D" id="1.20.1070.10">
    <property type="entry name" value="Rhodopsin 7-helix transmembrane proteins"/>
    <property type="match status" value="1"/>
</dbReference>
<evidence type="ECO:0008006" key="5">
    <source>
        <dbReference type="Google" id="ProtNLM"/>
    </source>
</evidence>
<feature type="compositionally biased region" description="Pro residues" evidence="1">
    <location>
        <begin position="220"/>
        <end position="229"/>
    </location>
</feature>
<feature type="region of interest" description="Disordered" evidence="1">
    <location>
        <begin position="190"/>
        <end position="229"/>
    </location>
</feature>
<dbReference type="AlphaFoldDB" id="A0A8S0WVG9"/>
<comment type="caution">
    <text evidence="3">The sequence shown here is derived from an EMBL/GenBank/DDBJ whole genome shotgun (WGS) entry which is preliminary data.</text>
</comment>
<keyword evidence="4" id="KW-1185">Reference proteome</keyword>
<evidence type="ECO:0000256" key="1">
    <source>
        <dbReference type="SAM" id="MobiDB-lite"/>
    </source>
</evidence>
<keyword evidence="2" id="KW-1133">Transmembrane helix</keyword>
<sequence>MVYLYNRRAILGAIGIWAISSLPTASAALSWSICETDEDGKKTCRSRIPRSARIAIGIMCLGVLLLLASLVVCCIKNRRAAKQAQQEVNVEANQVDGPPTIIATEYHPTAGPSPVYSPRPGSPAQMSGPAYPVAAHYYKGSDTLNPPEYGTRTAPVSQGAFQNQPYPFSGGVSSTSRGATVPKTAFVTGGFPRPLLAGERLKDRLKERPASVSHSSYGLPPSPRSPRPN</sequence>
<keyword evidence="2" id="KW-0472">Membrane</keyword>
<feature type="compositionally biased region" description="Basic and acidic residues" evidence="1">
    <location>
        <begin position="199"/>
        <end position="209"/>
    </location>
</feature>
<evidence type="ECO:0000256" key="2">
    <source>
        <dbReference type="SAM" id="Phobius"/>
    </source>
</evidence>
<organism evidence="3 4">
    <name type="scientific">Cyclocybe aegerita</name>
    <name type="common">Black poplar mushroom</name>
    <name type="synonym">Agrocybe aegerita</name>
    <dbReference type="NCBI Taxonomy" id="1973307"/>
    <lineage>
        <taxon>Eukaryota</taxon>
        <taxon>Fungi</taxon>
        <taxon>Dikarya</taxon>
        <taxon>Basidiomycota</taxon>
        <taxon>Agaricomycotina</taxon>
        <taxon>Agaricomycetes</taxon>
        <taxon>Agaricomycetidae</taxon>
        <taxon>Agaricales</taxon>
        <taxon>Agaricineae</taxon>
        <taxon>Bolbitiaceae</taxon>
        <taxon>Cyclocybe</taxon>
    </lineage>
</organism>
<name>A0A8S0WVG9_CYCAE</name>
<protein>
    <recommendedName>
        <fullName evidence="5">Transmembrane protein</fullName>
    </recommendedName>
</protein>